<reference evidence="2" key="1">
    <citation type="journal article" date="2022" name="Mol. Ecol. Resour.">
        <title>The genomes of chicory, endive, great burdock and yacon provide insights into Asteraceae palaeo-polyploidization history and plant inulin production.</title>
        <authorList>
            <person name="Fan W."/>
            <person name="Wang S."/>
            <person name="Wang H."/>
            <person name="Wang A."/>
            <person name="Jiang F."/>
            <person name="Liu H."/>
            <person name="Zhao H."/>
            <person name="Xu D."/>
            <person name="Zhang Y."/>
        </authorList>
    </citation>
    <scope>NUCLEOTIDE SEQUENCE [LARGE SCALE GENOMIC DNA]</scope>
    <source>
        <strain evidence="2">cv. Niubang</strain>
    </source>
</reference>
<evidence type="ECO:0000313" key="1">
    <source>
        <dbReference type="EMBL" id="KAI3701505.1"/>
    </source>
</evidence>
<reference evidence="1 2" key="2">
    <citation type="journal article" date="2022" name="Mol. Ecol. Resour.">
        <title>The genomes of chicory, endive, great burdock and yacon provide insights into Asteraceae paleo-polyploidization history and plant inulin production.</title>
        <authorList>
            <person name="Fan W."/>
            <person name="Wang S."/>
            <person name="Wang H."/>
            <person name="Wang A."/>
            <person name="Jiang F."/>
            <person name="Liu H."/>
            <person name="Zhao H."/>
            <person name="Xu D."/>
            <person name="Zhang Y."/>
        </authorList>
    </citation>
    <scope>NUCLEOTIDE SEQUENCE [LARGE SCALE GENOMIC DNA]</scope>
    <source>
        <strain evidence="2">cv. Niubang</strain>
    </source>
</reference>
<name>A0ACB8ZVV5_ARCLA</name>
<dbReference type="Proteomes" id="UP001055879">
    <property type="component" value="Linkage Group LG09"/>
</dbReference>
<organism evidence="1 2">
    <name type="scientific">Arctium lappa</name>
    <name type="common">Greater burdock</name>
    <name type="synonym">Lappa major</name>
    <dbReference type="NCBI Taxonomy" id="4217"/>
    <lineage>
        <taxon>Eukaryota</taxon>
        <taxon>Viridiplantae</taxon>
        <taxon>Streptophyta</taxon>
        <taxon>Embryophyta</taxon>
        <taxon>Tracheophyta</taxon>
        <taxon>Spermatophyta</taxon>
        <taxon>Magnoliopsida</taxon>
        <taxon>eudicotyledons</taxon>
        <taxon>Gunneridae</taxon>
        <taxon>Pentapetalae</taxon>
        <taxon>asterids</taxon>
        <taxon>campanulids</taxon>
        <taxon>Asterales</taxon>
        <taxon>Asteraceae</taxon>
        <taxon>Carduoideae</taxon>
        <taxon>Cardueae</taxon>
        <taxon>Arctiinae</taxon>
        <taxon>Arctium</taxon>
    </lineage>
</organism>
<proteinExistence type="predicted"/>
<protein>
    <submittedName>
        <fullName evidence="1">Uncharacterized protein</fullName>
    </submittedName>
</protein>
<keyword evidence="2" id="KW-1185">Reference proteome</keyword>
<comment type="caution">
    <text evidence="1">The sequence shown here is derived from an EMBL/GenBank/DDBJ whole genome shotgun (WGS) entry which is preliminary data.</text>
</comment>
<evidence type="ECO:0000313" key="2">
    <source>
        <dbReference type="Proteomes" id="UP001055879"/>
    </source>
</evidence>
<sequence length="188" mass="18998">MTGSNVILVVVIIAVVASTQFQTTVAQTRHVVGDTLGWGVNPAAAYATWASGQNFTVGDSLFFNFTTGFHDVTEVTQGAFGPCTTTNPINTTTTGPATVVLTTAGAHYYICTVGLHCQNGQKLSINVGEASASTPPSSSPSPPDAGSTTPPPSPPSSSTPPSPSDASPSLTTVVPITLLAGALGALFY</sequence>
<accession>A0ACB8ZVV5</accession>
<gene>
    <name evidence="1" type="ORF">L6452_26635</name>
</gene>
<dbReference type="EMBL" id="CM042055">
    <property type="protein sequence ID" value="KAI3701505.1"/>
    <property type="molecule type" value="Genomic_DNA"/>
</dbReference>